<proteinExistence type="predicted"/>
<dbReference type="AlphaFoldDB" id="A0A8D9GT29"/>
<evidence type="ECO:0000313" key="2">
    <source>
        <dbReference type="Proteomes" id="UP000694005"/>
    </source>
</evidence>
<organism evidence="1 2">
    <name type="scientific">Brassica campestris</name>
    <name type="common">Field mustard</name>
    <dbReference type="NCBI Taxonomy" id="3711"/>
    <lineage>
        <taxon>Eukaryota</taxon>
        <taxon>Viridiplantae</taxon>
        <taxon>Streptophyta</taxon>
        <taxon>Embryophyta</taxon>
        <taxon>Tracheophyta</taxon>
        <taxon>Spermatophyta</taxon>
        <taxon>Magnoliopsida</taxon>
        <taxon>eudicotyledons</taxon>
        <taxon>Gunneridae</taxon>
        <taxon>Pentapetalae</taxon>
        <taxon>rosids</taxon>
        <taxon>malvids</taxon>
        <taxon>Brassicales</taxon>
        <taxon>Brassicaceae</taxon>
        <taxon>Brassiceae</taxon>
        <taxon>Brassica</taxon>
    </lineage>
</organism>
<feature type="non-terminal residue" evidence="1">
    <location>
        <position position="1"/>
    </location>
</feature>
<sequence length="88" mass="9689">KAPQQHTNVDQHASVPCAETPCACSIQLVLLHVRLHVVLPCTATPRASEETQLIGWLPPRYEAMQRATSSFSVHSPDFVSSGKFLIHD</sequence>
<name>A0A8D9GT29_BRACM</name>
<dbReference type="Proteomes" id="UP000694005">
    <property type="component" value="Chromosome A03"/>
</dbReference>
<gene>
    <name evidence="1" type="ORF">BRAPAZ1V2_A03P72340.2</name>
</gene>
<dbReference type="EMBL" id="LS974619">
    <property type="protein sequence ID" value="CAG7885891.1"/>
    <property type="molecule type" value="Genomic_DNA"/>
</dbReference>
<reference evidence="1 2" key="1">
    <citation type="submission" date="2021-07" db="EMBL/GenBank/DDBJ databases">
        <authorList>
            <consortium name="Genoscope - CEA"/>
            <person name="William W."/>
        </authorList>
    </citation>
    <scope>NUCLEOTIDE SEQUENCE [LARGE SCALE GENOMIC DNA]</scope>
</reference>
<dbReference type="Gramene" id="A03p72340.2_BraZ1">
    <property type="protein sequence ID" value="A03p72340.2_BraZ1.CDS.1"/>
    <property type="gene ID" value="A03g72340.2_BraZ1"/>
</dbReference>
<protein>
    <submittedName>
        <fullName evidence="1">Uncharacterized protein</fullName>
    </submittedName>
</protein>
<evidence type="ECO:0000313" key="1">
    <source>
        <dbReference type="EMBL" id="CAG7885891.1"/>
    </source>
</evidence>
<accession>A0A8D9GT29</accession>
<feature type="non-terminal residue" evidence="1">
    <location>
        <position position="88"/>
    </location>
</feature>